<sequence length="256" mass="28808">MYLTMDKMVGCLFLCSCRLTLETAPNVHPENPLRDAIVLLLRVDHPAEISLSICVVLNGPKVVIIRSRIVHVNVWRYDVWVSAHELRPRKEPNVLEHGQTCDILLREPTVELVPFFVLEHVGLLVAQDVAVDQIGNVDVLWLGVERVRAEINREVHEQWSEKASLSILLLLPSHQHGAFLGEHLHEKFAIGDLILCEQHVAEYFHDDPDAWVSDARLGRPLGSSAKLYTSLNFMSGKDQNLPAAMKVKDAFLKAGL</sequence>
<proteinExistence type="predicted"/>
<accession>A0A8S9SKP0</accession>
<evidence type="ECO:0000313" key="2">
    <source>
        <dbReference type="Proteomes" id="UP000712600"/>
    </source>
</evidence>
<dbReference type="EMBL" id="QGKX02000004">
    <property type="protein sequence ID" value="KAF3601409.1"/>
    <property type="molecule type" value="Genomic_DNA"/>
</dbReference>
<reference evidence="1" key="1">
    <citation type="submission" date="2019-12" db="EMBL/GenBank/DDBJ databases">
        <title>Genome sequencing and annotation of Brassica cretica.</title>
        <authorList>
            <person name="Studholme D.J."/>
            <person name="Sarris P."/>
        </authorList>
    </citation>
    <scope>NUCLEOTIDE SEQUENCE</scope>
    <source>
        <strain evidence="1">PFS-109/04</strain>
        <tissue evidence="1">Leaf</tissue>
    </source>
</reference>
<protein>
    <submittedName>
        <fullName evidence="1">Uncharacterized protein</fullName>
    </submittedName>
</protein>
<name>A0A8S9SKP0_BRACR</name>
<dbReference type="AlphaFoldDB" id="A0A8S9SKP0"/>
<comment type="caution">
    <text evidence="1">The sequence shown here is derived from an EMBL/GenBank/DDBJ whole genome shotgun (WGS) entry which is preliminary data.</text>
</comment>
<gene>
    <name evidence="1" type="ORF">F2Q69_00035340</name>
</gene>
<organism evidence="1 2">
    <name type="scientific">Brassica cretica</name>
    <name type="common">Mustard</name>
    <dbReference type="NCBI Taxonomy" id="69181"/>
    <lineage>
        <taxon>Eukaryota</taxon>
        <taxon>Viridiplantae</taxon>
        <taxon>Streptophyta</taxon>
        <taxon>Embryophyta</taxon>
        <taxon>Tracheophyta</taxon>
        <taxon>Spermatophyta</taxon>
        <taxon>Magnoliopsida</taxon>
        <taxon>eudicotyledons</taxon>
        <taxon>Gunneridae</taxon>
        <taxon>Pentapetalae</taxon>
        <taxon>rosids</taxon>
        <taxon>malvids</taxon>
        <taxon>Brassicales</taxon>
        <taxon>Brassicaceae</taxon>
        <taxon>Brassiceae</taxon>
        <taxon>Brassica</taxon>
    </lineage>
</organism>
<evidence type="ECO:0000313" key="1">
    <source>
        <dbReference type="EMBL" id="KAF3601409.1"/>
    </source>
</evidence>
<dbReference type="Proteomes" id="UP000712600">
    <property type="component" value="Unassembled WGS sequence"/>
</dbReference>